<protein>
    <recommendedName>
        <fullName evidence="3">DUF2322 family protein</fullName>
    </recommendedName>
</protein>
<dbReference type="EMBL" id="BGOW01000014">
    <property type="protein sequence ID" value="GBL45868.1"/>
    <property type="molecule type" value="Genomic_DNA"/>
</dbReference>
<comment type="caution">
    <text evidence="1">The sequence shown here is derived from an EMBL/GenBank/DDBJ whole genome shotgun (WGS) entry which is preliminary data.</text>
</comment>
<sequence>MTNFAENLEKLENVDAFGLMKLFGEDGEVAAVIENKPGSSGSFRVYYHVALKWGGVGPKAAEEALALFSEHTEDARAHPGKHPNIDRLLQSIEQDIYYSVRCYPM</sequence>
<name>A0A401JDX1_9PROT</name>
<evidence type="ECO:0000313" key="1">
    <source>
        <dbReference type="EMBL" id="GBL45868.1"/>
    </source>
</evidence>
<dbReference type="Pfam" id="PF10084">
    <property type="entry name" value="DUF2322"/>
    <property type="match status" value="1"/>
</dbReference>
<dbReference type="OrthoDB" id="7596112at2"/>
<dbReference type="InterPro" id="IPR016755">
    <property type="entry name" value="UCP019302"/>
</dbReference>
<reference evidence="1 2" key="1">
    <citation type="journal article" date="2019" name="Front. Microbiol.">
        <title>Genomes of Neutrophilic Sulfur-Oxidizing Chemolithoautotrophs Representing 9 Proteobacterial Species From 8 Genera.</title>
        <authorList>
            <person name="Watanabe T."/>
            <person name="Kojima H."/>
            <person name="Umezawa K."/>
            <person name="Hori C."/>
            <person name="Takasuka T.E."/>
            <person name="Kato Y."/>
            <person name="Fukui M."/>
        </authorList>
    </citation>
    <scope>NUCLEOTIDE SEQUENCE [LARGE SCALE GENOMIC DNA]</scope>
    <source>
        <strain evidence="1 2">TTN</strain>
    </source>
</reference>
<dbReference type="AlphaFoldDB" id="A0A401JDX1"/>
<proteinExistence type="predicted"/>
<organism evidence="1 2">
    <name type="scientific">Sulfuriferula multivorans</name>
    <dbReference type="NCBI Taxonomy" id="1559896"/>
    <lineage>
        <taxon>Bacteria</taxon>
        <taxon>Pseudomonadati</taxon>
        <taxon>Pseudomonadota</taxon>
        <taxon>Betaproteobacteria</taxon>
        <taxon>Nitrosomonadales</taxon>
        <taxon>Sulfuricellaceae</taxon>
        <taxon>Sulfuriferula</taxon>
    </lineage>
</organism>
<dbReference type="Proteomes" id="UP000286806">
    <property type="component" value="Unassembled WGS sequence"/>
</dbReference>
<evidence type="ECO:0008006" key="3">
    <source>
        <dbReference type="Google" id="ProtNLM"/>
    </source>
</evidence>
<evidence type="ECO:0000313" key="2">
    <source>
        <dbReference type="Proteomes" id="UP000286806"/>
    </source>
</evidence>
<dbReference type="RefSeq" id="WP_124704658.1">
    <property type="nucleotide sequence ID" value="NZ_BGOW01000014.1"/>
</dbReference>
<keyword evidence="2" id="KW-1185">Reference proteome</keyword>
<accession>A0A401JDX1</accession>
<gene>
    <name evidence="1" type="ORF">SFMTTN_1679</name>
</gene>